<evidence type="ECO:0000313" key="3">
    <source>
        <dbReference type="Proteomes" id="UP000543224"/>
    </source>
</evidence>
<comment type="caution">
    <text evidence="2">The sequence shown here is derived from an EMBL/GenBank/DDBJ whole genome shotgun (WGS) entry which is preliminary data.</text>
</comment>
<evidence type="ECO:0000256" key="1">
    <source>
        <dbReference type="SAM" id="MobiDB-lite"/>
    </source>
</evidence>
<dbReference type="Proteomes" id="UP000543224">
    <property type="component" value="Unassembled WGS sequence"/>
</dbReference>
<proteinExistence type="predicted"/>
<dbReference type="SUPFAM" id="SSF52518">
    <property type="entry name" value="Thiamin diphosphate-binding fold (THDP-binding)"/>
    <property type="match status" value="1"/>
</dbReference>
<gene>
    <name evidence="2" type="ORF">HKBW3S25_01634</name>
</gene>
<feature type="non-terminal residue" evidence="2">
    <location>
        <position position="1"/>
    </location>
</feature>
<dbReference type="InterPro" id="IPR029061">
    <property type="entry name" value="THDP-binding"/>
</dbReference>
<dbReference type="EMBL" id="BLRX01000397">
    <property type="protein sequence ID" value="GFP26146.1"/>
    <property type="molecule type" value="Genomic_DNA"/>
</dbReference>
<protein>
    <submittedName>
        <fullName evidence="2">Uncharacterized protein</fullName>
    </submittedName>
</protein>
<dbReference type="AlphaFoldDB" id="A0A6V8P5T5"/>
<name>A0A6V8P5T5_9ACTN</name>
<sequence length="80" mass="8220">LSRQSSHSGADGAGSGRAGRGGDGLMGEKKATRDAYGQALVDLESQDSKIVVLDADLAKPWGGLIKGHTVWRSPACGGRQ</sequence>
<reference evidence="2 3" key="1">
    <citation type="journal article" date="2020" name="Front. Microbiol.">
        <title>Single-cell genomics of novel Actinobacteria with the Wood-Ljungdahl pathway discovered in a serpentinizing system.</title>
        <authorList>
            <person name="Merino N."/>
            <person name="Kawai M."/>
            <person name="Boyd E.S."/>
            <person name="Colman D.R."/>
            <person name="McGlynn S.E."/>
            <person name="Nealson K.H."/>
            <person name="Kurokawa K."/>
            <person name="Hongoh Y."/>
        </authorList>
    </citation>
    <scope>NUCLEOTIDE SEQUENCE [LARGE SCALE GENOMIC DNA]</scope>
    <source>
        <strain evidence="2 3">S25</strain>
    </source>
</reference>
<accession>A0A6V8P5T5</accession>
<dbReference type="Gene3D" id="3.40.50.970">
    <property type="match status" value="1"/>
</dbReference>
<feature type="region of interest" description="Disordered" evidence="1">
    <location>
        <begin position="1"/>
        <end position="30"/>
    </location>
</feature>
<feature type="compositionally biased region" description="Gly residues" evidence="1">
    <location>
        <begin position="11"/>
        <end position="25"/>
    </location>
</feature>
<dbReference type="GO" id="GO:0000287">
    <property type="term" value="F:magnesium ion binding"/>
    <property type="evidence" value="ECO:0007669"/>
    <property type="project" value="UniProtKB-ARBA"/>
</dbReference>
<organism evidence="2 3">
    <name type="scientific">Candidatus Hakubella thermalkaliphila</name>
    <dbReference type="NCBI Taxonomy" id="2754717"/>
    <lineage>
        <taxon>Bacteria</taxon>
        <taxon>Bacillati</taxon>
        <taxon>Actinomycetota</taxon>
        <taxon>Actinomycetota incertae sedis</taxon>
        <taxon>Candidatus Hakubellales</taxon>
        <taxon>Candidatus Hakubellaceae</taxon>
        <taxon>Candidatus Hakubella</taxon>
    </lineage>
</organism>
<evidence type="ECO:0000313" key="2">
    <source>
        <dbReference type="EMBL" id="GFP26146.1"/>
    </source>
</evidence>